<protein>
    <submittedName>
        <fullName evidence="2">Outer membrane protein assembly factor BamE</fullName>
    </submittedName>
</protein>
<accession>A0AAE3TEI9</accession>
<sequence>MVFLILSVLTCCVNTNQSSLNSSNIPEKELTLGIVQKEIKVGMSQADVISVLGSPNIVTRDSEGRETWVYDKIATEYFYTKESKGIGTGVGAGGIPGTTLVLGLIGGGYEKEKGKKIVTQKTLTIIIKFDKNSKVESFSYHATKF</sequence>
<proteinExistence type="predicted"/>
<organism evidence="2 3">
    <name type="scientific">Candidatus Thermodesulfobacterium syntrophicum</name>
    <dbReference type="NCBI Taxonomy" id="3060442"/>
    <lineage>
        <taxon>Bacteria</taxon>
        <taxon>Pseudomonadati</taxon>
        <taxon>Thermodesulfobacteriota</taxon>
        <taxon>Thermodesulfobacteria</taxon>
        <taxon>Thermodesulfobacteriales</taxon>
        <taxon>Thermodesulfobacteriaceae</taxon>
        <taxon>Thermodesulfobacterium</taxon>
    </lineage>
</organism>
<evidence type="ECO:0000259" key="1">
    <source>
        <dbReference type="Pfam" id="PF04355"/>
    </source>
</evidence>
<dbReference type="GO" id="GO:0019867">
    <property type="term" value="C:outer membrane"/>
    <property type="evidence" value="ECO:0007669"/>
    <property type="project" value="InterPro"/>
</dbReference>
<dbReference type="Pfam" id="PF04355">
    <property type="entry name" value="BamE"/>
    <property type="match status" value="1"/>
</dbReference>
<dbReference type="Proteomes" id="UP001144110">
    <property type="component" value="Unassembled WGS sequence"/>
</dbReference>
<feature type="domain" description="Outer membrane protein assembly factor BamE" evidence="1">
    <location>
        <begin position="37"/>
        <end position="70"/>
    </location>
</feature>
<name>A0AAE3TEI9_9BACT</name>
<dbReference type="EMBL" id="JAPHEG010000001">
    <property type="protein sequence ID" value="MDF2953052.1"/>
    <property type="molecule type" value="Genomic_DNA"/>
</dbReference>
<evidence type="ECO:0000313" key="2">
    <source>
        <dbReference type="EMBL" id="MDF2953052.1"/>
    </source>
</evidence>
<dbReference type="AlphaFoldDB" id="A0AAE3TEI9"/>
<gene>
    <name evidence="2" type="ORF">OD816_000297</name>
</gene>
<reference evidence="2" key="1">
    <citation type="submission" date="2022-11" db="EMBL/GenBank/DDBJ databases">
        <title>Candidatus Alkanophaga archaea from heated hydrothermal vent sediment oxidize petroleum alkanes.</title>
        <authorList>
            <person name="Zehnle H."/>
            <person name="Laso-Perez R."/>
            <person name="Lipp J."/>
            <person name="Teske A."/>
            <person name="Wegener G."/>
        </authorList>
    </citation>
    <scope>NUCLEOTIDE SEQUENCE</scope>
    <source>
        <strain evidence="2">MCA70</strain>
    </source>
</reference>
<comment type="caution">
    <text evidence="2">The sequence shown here is derived from an EMBL/GenBank/DDBJ whole genome shotgun (WGS) entry which is preliminary data.</text>
</comment>
<evidence type="ECO:0000313" key="3">
    <source>
        <dbReference type="Proteomes" id="UP001144110"/>
    </source>
</evidence>
<dbReference type="InterPro" id="IPR007450">
    <property type="entry name" value="BamE_dom"/>
</dbReference>